<dbReference type="PANTHER" id="PTHR40115">
    <property type="entry name" value="INNER MEMBRANE PROTEIN WITH PEPSY TM HELIX"/>
    <property type="match status" value="1"/>
</dbReference>
<dbReference type="Pfam" id="PF16357">
    <property type="entry name" value="PepSY_TM_like_2"/>
    <property type="match status" value="1"/>
</dbReference>
<accession>A0A1H4G063</accession>
<sequence>MKAGPINLQRLMRMLHTYSAMWVLLLLVFFSITGITLNHPSWQSQWGSYQRLEQLPLPAALRREELPDEPEQQHWYAQQVQQWLQQQHGVQAMEWRYQFDSDDGLLELEFKRPAGYTTALLDLAAAELELEQVFAGYLALANDLHKGRDAGGLWTWLIDLTAISCLVFALTGFYLLLKSQSMRAIGNTLALLGGMAAILIYLMSLHI</sequence>
<name>A0A1H4G063_ALKAM</name>
<dbReference type="InterPro" id="IPR032307">
    <property type="entry name" value="PepSY_TM-like_2"/>
</dbReference>
<evidence type="ECO:0000313" key="3">
    <source>
        <dbReference type="Proteomes" id="UP000198773"/>
    </source>
</evidence>
<evidence type="ECO:0008006" key="4">
    <source>
        <dbReference type="Google" id="ProtNLM"/>
    </source>
</evidence>
<feature type="transmembrane region" description="Helical" evidence="1">
    <location>
        <begin position="184"/>
        <end position="204"/>
    </location>
</feature>
<dbReference type="EMBL" id="FNRM01000015">
    <property type="protein sequence ID" value="SEB02914.1"/>
    <property type="molecule type" value="Genomic_DNA"/>
</dbReference>
<dbReference type="OrthoDB" id="27171at2"/>
<keyword evidence="1" id="KW-1133">Transmembrane helix</keyword>
<organism evidence="2 3">
    <name type="scientific">Alkalimonas amylolytica</name>
    <dbReference type="NCBI Taxonomy" id="152573"/>
    <lineage>
        <taxon>Bacteria</taxon>
        <taxon>Pseudomonadati</taxon>
        <taxon>Pseudomonadota</taxon>
        <taxon>Gammaproteobacteria</taxon>
        <taxon>Alkalimonas</taxon>
    </lineage>
</organism>
<evidence type="ECO:0000313" key="2">
    <source>
        <dbReference type="EMBL" id="SEB02914.1"/>
    </source>
</evidence>
<reference evidence="2 3" key="1">
    <citation type="submission" date="2016-10" db="EMBL/GenBank/DDBJ databases">
        <authorList>
            <person name="de Groot N.N."/>
        </authorList>
    </citation>
    <scope>NUCLEOTIDE SEQUENCE [LARGE SCALE GENOMIC DNA]</scope>
    <source>
        <strain evidence="2 3">CGMCC 1.3430</strain>
    </source>
</reference>
<protein>
    <recommendedName>
        <fullName evidence="4">PepSY-associated TM region</fullName>
    </recommendedName>
</protein>
<dbReference type="AlphaFoldDB" id="A0A1H4G063"/>
<dbReference type="PANTHER" id="PTHR40115:SF1">
    <property type="entry name" value="INNER MEMBRANE PROTEIN WITH PEPSY TM HELIX"/>
    <property type="match status" value="1"/>
</dbReference>
<keyword evidence="3" id="KW-1185">Reference proteome</keyword>
<dbReference type="STRING" id="152573.SAMN04488051_11518"/>
<evidence type="ECO:0000256" key="1">
    <source>
        <dbReference type="SAM" id="Phobius"/>
    </source>
</evidence>
<proteinExistence type="predicted"/>
<feature type="transmembrane region" description="Helical" evidence="1">
    <location>
        <begin position="153"/>
        <end position="177"/>
    </location>
</feature>
<dbReference type="Proteomes" id="UP000198773">
    <property type="component" value="Unassembled WGS sequence"/>
</dbReference>
<feature type="transmembrane region" description="Helical" evidence="1">
    <location>
        <begin position="20"/>
        <end position="37"/>
    </location>
</feature>
<dbReference type="RefSeq" id="WP_091345388.1">
    <property type="nucleotide sequence ID" value="NZ_FNRM01000015.1"/>
</dbReference>
<gene>
    <name evidence="2" type="ORF">SAMN04488051_11518</name>
</gene>
<keyword evidence="1" id="KW-0812">Transmembrane</keyword>
<keyword evidence="1" id="KW-0472">Membrane</keyword>